<comment type="function">
    <text evidence="2">Acts in DNA repair and mutagenesis. Involved in promoting resistance to ionizing radiation and UV light, as well as regulating cell cycle progression after irradiation.</text>
</comment>
<dbReference type="PANTHER" id="PTHR15237">
    <property type="entry name" value="DNA REPAIR PROTEIN RAD9"/>
    <property type="match status" value="1"/>
</dbReference>
<proteinExistence type="inferred from homology"/>
<dbReference type="Proteomes" id="UP000053447">
    <property type="component" value="Unassembled WGS sequence"/>
</dbReference>
<dbReference type="STRING" id="1408657.A0A0W4ZSB8"/>
<dbReference type="PIRSF" id="PIRSF009303">
    <property type="entry name" value="Cell_cycle_RAD9"/>
    <property type="match status" value="1"/>
</dbReference>
<gene>
    <name evidence="4" type="ORF">T551_01358</name>
</gene>
<dbReference type="OrthoDB" id="60092at2759"/>
<dbReference type="RefSeq" id="XP_018230276.1">
    <property type="nucleotide sequence ID" value="XM_018373621.1"/>
</dbReference>
<feature type="region of interest" description="Disordered" evidence="3">
    <location>
        <begin position="396"/>
        <end position="416"/>
    </location>
</feature>
<dbReference type="PANTHER" id="PTHR15237:SF0">
    <property type="entry name" value="CELL CYCLE CHECKPOINT CONTROL PROTEIN"/>
    <property type="match status" value="1"/>
</dbReference>
<accession>A0A0W4ZSB8</accession>
<dbReference type="GO" id="GO:0030896">
    <property type="term" value="C:checkpoint clamp complex"/>
    <property type="evidence" value="ECO:0007669"/>
    <property type="project" value="UniProtKB-UniRule"/>
</dbReference>
<keyword evidence="5" id="KW-1185">Reference proteome</keyword>
<evidence type="ECO:0000313" key="5">
    <source>
        <dbReference type="Proteomes" id="UP000053447"/>
    </source>
</evidence>
<evidence type="ECO:0000256" key="2">
    <source>
        <dbReference type="PIRNR" id="PIRNR009303"/>
    </source>
</evidence>
<dbReference type="EMBL" id="LFWA01000005">
    <property type="protein sequence ID" value="KTW31286.1"/>
    <property type="molecule type" value="Genomic_DNA"/>
</dbReference>
<reference evidence="5" key="1">
    <citation type="journal article" date="2016" name="Nat. Commun.">
        <title>Genome analysis of three Pneumocystis species reveals adaptation mechanisms to life exclusively in mammalian hosts.</title>
        <authorList>
            <person name="Ma L."/>
            <person name="Chen Z."/>
            <person name="Huang D.W."/>
            <person name="Kutty G."/>
            <person name="Ishihara M."/>
            <person name="Wang H."/>
            <person name="Abouelleil A."/>
            <person name="Bishop L."/>
            <person name="Davey E."/>
            <person name="Deng R."/>
            <person name="Deng X."/>
            <person name="Fan L."/>
            <person name="Fantoni G."/>
            <person name="Fitzgerald M."/>
            <person name="Gogineni E."/>
            <person name="Goldberg J.M."/>
            <person name="Handley G."/>
            <person name="Hu X."/>
            <person name="Huber C."/>
            <person name="Jiao X."/>
            <person name="Jones K."/>
            <person name="Levin J.Z."/>
            <person name="Liu Y."/>
            <person name="Macdonald P."/>
            <person name="Melnikov A."/>
            <person name="Raley C."/>
            <person name="Sassi M."/>
            <person name="Sherman B.T."/>
            <person name="Song X."/>
            <person name="Sykes S."/>
            <person name="Tran B."/>
            <person name="Walsh L."/>
            <person name="Xia Y."/>
            <person name="Yang J."/>
            <person name="Young S."/>
            <person name="Zeng Q."/>
            <person name="Zheng X."/>
            <person name="Stephens R."/>
            <person name="Nusbaum C."/>
            <person name="Birren B.W."/>
            <person name="Azadi P."/>
            <person name="Lempicki R.A."/>
            <person name="Cuomo C.A."/>
            <person name="Kovacs J.A."/>
        </authorList>
    </citation>
    <scope>NUCLEOTIDE SEQUENCE [LARGE SCALE GENOMIC DNA]</scope>
    <source>
        <strain evidence="5">RU7</strain>
    </source>
</reference>
<dbReference type="SUPFAM" id="SSF55979">
    <property type="entry name" value="DNA clamp"/>
    <property type="match status" value="1"/>
</dbReference>
<dbReference type="GO" id="GO:0000076">
    <property type="term" value="P:DNA replication checkpoint signaling"/>
    <property type="evidence" value="ECO:0007669"/>
    <property type="project" value="TreeGrafter"/>
</dbReference>
<dbReference type="GeneID" id="28939876"/>
<dbReference type="Pfam" id="PF04139">
    <property type="entry name" value="Rad9"/>
    <property type="match status" value="1"/>
</dbReference>
<keyword evidence="2" id="KW-0227">DNA damage</keyword>
<comment type="caution">
    <text evidence="4">The sequence shown here is derived from an EMBL/GenBank/DDBJ whole genome shotgun (WGS) entry which is preliminary data.</text>
</comment>
<dbReference type="AlphaFoldDB" id="A0A0W4ZSB8"/>
<dbReference type="InterPro" id="IPR046938">
    <property type="entry name" value="DNA_clamp_sf"/>
</dbReference>
<evidence type="ECO:0000313" key="4">
    <source>
        <dbReference type="EMBL" id="KTW31286.1"/>
    </source>
</evidence>
<dbReference type="GO" id="GO:0071479">
    <property type="term" value="P:cellular response to ionizing radiation"/>
    <property type="evidence" value="ECO:0007669"/>
    <property type="project" value="TreeGrafter"/>
</dbReference>
<sequence>MNAVVPGIHLRDFSKVLLCLSKIGDELSIETRKNKVLLSSLNISKSAFGLITLDCSKFFEKYEYLPYESSETSKNSQALKCKVQIRLLLAIFKHRNLENKDTKSVSVQKCELKLIPPNNLEVECRFIIRFLCKHNVLKTYKITYEQSQAMHAVCNKSSCKNSWKINSRIFKEHLDHFSARAEELTLMTQNDKLLLTSFTEGIIHNKEILKQPIQTAILLDKRDFEEINFEEQSIITFPLKEFKAIVILGDSMSTILNAYFNTGGEPILFEFEKDALSIRFILATTSENIQENPSTFNWNKPVNSNNSDQHSQNYTQVNDIQLSKNENILNNETNNNVENYKNNTYNHKKFEDSTPENILNINNIIENNENSEYKFKNIHFSEKIEKDNADSLMEEINSDDEEVGPTQQLSIKGIFD</sequence>
<organism evidence="4 5">
    <name type="scientific">Pneumocystis jirovecii (strain RU7)</name>
    <name type="common">Human pneumocystis pneumonia agent</name>
    <dbReference type="NCBI Taxonomy" id="1408657"/>
    <lineage>
        <taxon>Eukaryota</taxon>
        <taxon>Fungi</taxon>
        <taxon>Dikarya</taxon>
        <taxon>Ascomycota</taxon>
        <taxon>Taphrinomycotina</taxon>
        <taxon>Pneumocystomycetes</taxon>
        <taxon>Pneumocystaceae</taxon>
        <taxon>Pneumocystis</taxon>
    </lineage>
</organism>
<dbReference type="InterPro" id="IPR026584">
    <property type="entry name" value="Rad9"/>
</dbReference>
<dbReference type="GO" id="GO:0031573">
    <property type="term" value="P:mitotic intra-S DNA damage checkpoint signaling"/>
    <property type="evidence" value="ECO:0007669"/>
    <property type="project" value="TreeGrafter"/>
</dbReference>
<dbReference type="GO" id="GO:0006281">
    <property type="term" value="P:DNA repair"/>
    <property type="evidence" value="ECO:0007669"/>
    <property type="project" value="UniProtKB-UniRule"/>
</dbReference>
<protein>
    <recommendedName>
        <fullName evidence="2">DNA repair protein rad9</fullName>
    </recommendedName>
</protein>
<evidence type="ECO:0000256" key="1">
    <source>
        <dbReference type="ARBA" id="ARBA00008494"/>
    </source>
</evidence>
<comment type="similarity">
    <text evidence="1 2">Belongs to the rad9 family.</text>
</comment>
<dbReference type="InterPro" id="IPR007268">
    <property type="entry name" value="Rad9/Ddc1"/>
</dbReference>
<dbReference type="VEuPathDB" id="FungiDB:T551_01358"/>
<name>A0A0W4ZSB8_PNEJ7</name>
<dbReference type="Gene3D" id="3.70.10.10">
    <property type="match status" value="1"/>
</dbReference>
<evidence type="ECO:0000256" key="3">
    <source>
        <dbReference type="SAM" id="MobiDB-lite"/>
    </source>
</evidence>